<dbReference type="Proteomes" id="UP000317494">
    <property type="component" value="Unassembled WGS sequence"/>
</dbReference>
<dbReference type="InterPro" id="IPR002730">
    <property type="entry name" value="Rpp29/RNP1"/>
</dbReference>
<dbReference type="SUPFAM" id="SSF101744">
    <property type="entry name" value="Rof/RNase P subunit-like"/>
    <property type="match status" value="1"/>
</dbReference>
<organism evidence="5 6">
    <name type="scientific">Synchytrium endobioticum</name>
    <dbReference type="NCBI Taxonomy" id="286115"/>
    <lineage>
        <taxon>Eukaryota</taxon>
        <taxon>Fungi</taxon>
        <taxon>Fungi incertae sedis</taxon>
        <taxon>Chytridiomycota</taxon>
        <taxon>Chytridiomycota incertae sedis</taxon>
        <taxon>Chytridiomycetes</taxon>
        <taxon>Synchytriales</taxon>
        <taxon>Synchytriaceae</taxon>
        <taxon>Synchytrium</taxon>
    </lineage>
</organism>
<comment type="caution">
    <text evidence="5">The sequence shown here is derived from an EMBL/GenBank/DDBJ whole genome shotgun (WGS) entry which is preliminary data.</text>
</comment>
<dbReference type="PANTHER" id="PTHR13348:SF0">
    <property type="entry name" value="RIBONUCLEASE P PROTEIN SUBUNIT P29"/>
    <property type="match status" value="1"/>
</dbReference>
<dbReference type="SMART" id="SM00538">
    <property type="entry name" value="POP4"/>
    <property type="match status" value="1"/>
</dbReference>
<dbReference type="OrthoDB" id="124041at2759"/>
<dbReference type="GO" id="GO:0005634">
    <property type="term" value="C:nucleus"/>
    <property type="evidence" value="ECO:0007669"/>
    <property type="project" value="UniProtKB-SubCell"/>
</dbReference>
<dbReference type="GO" id="GO:0006364">
    <property type="term" value="P:rRNA processing"/>
    <property type="evidence" value="ECO:0007669"/>
    <property type="project" value="TreeGrafter"/>
</dbReference>
<feature type="compositionally biased region" description="Basic residues" evidence="3">
    <location>
        <begin position="117"/>
        <end position="129"/>
    </location>
</feature>
<evidence type="ECO:0000256" key="3">
    <source>
        <dbReference type="SAM" id="MobiDB-lite"/>
    </source>
</evidence>
<dbReference type="GO" id="GO:0030677">
    <property type="term" value="C:ribonuclease P complex"/>
    <property type="evidence" value="ECO:0007669"/>
    <property type="project" value="InterPro"/>
</dbReference>
<dbReference type="GO" id="GO:0033204">
    <property type="term" value="F:ribonuclease P RNA binding"/>
    <property type="evidence" value="ECO:0007669"/>
    <property type="project" value="InterPro"/>
</dbReference>
<dbReference type="GO" id="GO:0000172">
    <property type="term" value="C:ribonuclease MRP complex"/>
    <property type="evidence" value="ECO:0007669"/>
    <property type="project" value="InterPro"/>
</dbReference>
<dbReference type="EMBL" id="QEAN01000040">
    <property type="protein sequence ID" value="TPX52293.1"/>
    <property type="molecule type" value="Genomic_DNA"/>
</dbReference>
<protein>
    <submittedName>
        <fullName evidence="5">Uncharacterized protein</fullName>
    </submittedName>
</protein>
<proteinExistence type="inferred from homology"/>
<evidence type="ECO:0000256" key="2">
    <source>
        <dbReference type="ARBA" id="ARBA00006181"/>
    </source>
</evidence>
<reference evidence="6 7" key="1">
    <citation type="journal article" date="2019" name="Sci. Rep.">
        <title>Comparative genomics of chytrid fungi reveal insights into the obligate biotrophic and pathogenic lifestyle of Synchytrium endobioticum.</title>
        <authorList>
            <person name="van de Vossenberg B.T.L.H."/>
            <person name="Warris S."/>
            <person name="Nguyen H.D.T."/>
            <person name="van Gent-Pelzer M.P.E."/>
            <person name="Joly D.L."/>
            <person name="van de Geest H.C."/>
            <person name="Bonants P.J.M."/>
            <person name="Smith D.S."/>
            <person name="Levesque C.A."/>
            <person name="van der Lee T.A.J."/>
        </authorList>
    </citation>
    <scope>NUCLEOTIDE SEQUENCE [LARGE SCALE GENOMIC DNA]</scope>
    <source>
        <strain evidence="4 7">LEV6574</strain>
        <strain evidence="5 6">MB42</strain>
    </source>
</reference>
<comment type="subcellular location">
    <subcellularLocation>
        <location evidence="1">Nucleus</location>
    </subcellularLocation>
</comment>
<dbReference type="PANTHER" id="PTHR13348">
    <property type="entry name" value="RIBONUCLEASE P SUBUNIT P29"/>
    <property type="match status" value="1"/>
</dbReference>
<accession>A0A507DKZ2</accession>
<gene>
    <name evidence="4" type="ORF">SeLEV6574_g04404</name>
    <name evidence="5" type="ORF">SeMB42_g01539</name>
</gene>
<dbReference type="InterPro" id="IPR023534">
    <property type="entry name" value="Rof/RNase_P-like"/>
</dbReference>
<dbReference type="STRING" id="286115.A0A507DKZ2"/>
<evidence type="ECO:0000313" key="5">
    <source>
        <dbReference type="EMBL" id="TPX52293.1"/>
    </source>
</evidence>
<sequence length="302" mass="33602">MNNAASARKRPAPTAGPARVVSKKQKTNTQPIAVAMDAMANPSCVASLPLPDSIASELALDDTQQSTSSPSQQQPFLPSLITKLLHPKITAPAQAYNSKIRDRYLQLDNPPRDPLQRKKARDRSRKKRNAAVSAGGRKQKMRKRDGPLTATEKRKLGVYDVPKDQCKFELFEPLHQLWKEYMKDLIFGDSAPSSASPAQKLQPTYVLPKILKADFHGGILTVVRSKCPSYIGTSGIMFKETEHLFHLVTRQDQVKLIPKMNSVFTFVVGDSSCIFTLFGNHLASRASERVAKKFKDKFTIDL</sequence>
<evidence type="ECO:0000313" key="6">
    <source>
        <dbReference type="Proteomes" id="UP000317494"/>
    </source>
</evidence>
<comment type="similarity">
    <text evidence="2">Belongs to the eukaryotic/archaeal RNase P protein component 1 family.</text>
</comment>
<feature type="region of interest" description="Disordered" evidence="3">
    <location>
        <begin position="101"/>
        <end position="150"/>
    </location>
</feature>
<feature type="region of interest" description="Disordered" evidence="3">
    <location>
        <begin position="1"/>
        <end position="29"/>
    </location>
</feature>
<keyword evidence="6" id="KW-1185">Reference proteome</keyword>
<dbReference type="AlphaFoldDB" id="A0A507DKZ2"/>
<dbReference type="Proteomes" id="UP000320475">
    <property type="component" value="Unassembled WGS sequence"/>
</dbReference>
<dbReference type="GO" id="GO:0001682">
    <property type="term" value="P:tRNA 5'-leader removal"/>
    <property type="evidence" value="ECO:0007669"/>
    <property type="project" value="InterPro"/>
</dbReference>
<evidence type="ECO:0000256" key="1">
    <source>
        <dbReference type="ARBA" id="ARBA00004123"/>
    </source>
</evidence>
<evidence type="ECO:0000313" key="4">
    <source>
        <dbReference type="EMBL" id="TPX44596.1"/>
    </source>
</evidence>
<evidence type="ECO:0000313" key="7">
    <source>
        <dbReference type="Proteomes" id="UP000320475"/>
    </source>
</evidence>
<name>A0A507DKZ2_9FUNG</name>
<dbReference type="VEuPathDB" id="FungiDB:SeMB42_g01539"/>
<dbReference type="Gene3D" id="2.30.30.210">
    <property type="entry name" value="Ribonuclease P/MRP, subunit p29"/>
    <property type="match status" value="1"/>
</dbReference>
<dbReference type="Pfam" id="PF01868">
    <property type="entry name" value="RNase_P-MRP_p29"/>
    <property type="match status" value="1"/>
</dbReference>
<dbReference type="EMBL" id="QEAM01000175">
    <property type="protein sequence ID" value="TPX44596.1"/>
    <property type="molecule type" value="Genomic_DNA"/>
</dbReference>
<dbReference type="InterPro" id="IPR016848">
    <property type="entry name" value="RNase_P/MRP_Rpp29-subunit"/>
</dbReference>
<dbReference type="InterPro" id="IPR036980">
    <property type="entry name" value="RNase_P/MRP_Rpp29_sf"/>
</dbReference>
<feature type="compositionally biased region" description="Basic and acidic residues" evidence="3">
    <location>
        <begin position="101"/>
        <end position="116"/>
    </location>
</feature>